<reference evidence="1" key="1">
    <citation type="submission" date="2020-02" db="EMBL/GenBank/DDBJ databases">
        <authorList>
            <person name="Palmer J.M."/>
        </authorList>
    </citation>
    <scope>NUCLEOTIDE SEQUENCE</scope>
    <source>
        <strain evidence="1">EPUS1.4</strain>
        <tissue evidence="1">Thallus</tissue>
    </source>
</reference>
<name>A0A8H7AIS9_9EURO</name>
<gene>
    <name evidence="1" type="ORF">GJ744_010117</name>
</gene>
<evidence type="ECO:0000313" key="2">
    <source>
        <dbReference type="Proteomes" id="UP000606974"/>
    </source>
</evidence>
<organism evidence="1 2">
    <name type="scientific">Endocarpon pusillum</name>
    <dbReference type="NCBI Taxonomy" id="364733"/>
    <lineage>
        <taxon>Eukaryota</taxon>
        <taxon>Fungi</taxon>
        <taxon>Dikarya</taxon>
        <taxon>Ascomycota</taxon>
        <taxon>Pezizomycotina</taxon>
        <taxon>Eurotiomycetes</taxon>
        <taxon>Chaetothyriomycetidae</taxon>
        <taxon>Verrucariales</taxon>
        <taxon>Verrucariaceae</taxon>
        <taxon>Endocarpon</taxon>
    </lineage>
</organism>
<accession>A0A8H7AIS9</accession>
<keyword evidence="2" id="KW-1185">Reference proteome</keyword>
<comment type="caution">
    <text evidence="1">The sequence shown here is derived from an EMBL/GenBank/DDBJ whole genome shotgun (WGS) entry which is preliminary data.</text>
</comment>
<evidence type="ECO:0000313" key="1">
    <source>
        <dbReference type="EMBL" id="KAF7507816.1"/>
    </source>
</evidence>
<proteinExistence type="predicted"/>
<dbReference type="Proteomes" id="UP000606974">
    <property type="component" value="Unassembled WGS sequence"/>
</dbReference>
<sequence>MKDDDEYDEQILHRFESGKFSQTADCVPDTVPLFGNEHEQSKRIGKSLPDRLGRRGLERDRHSSSFPVHTCFILGKWRWQALA</sequence>
<dbReference type="AlphaFoldDB" id="A0A8H7AIS9"/>
<dbReference type="EMBL" id="JAACFV010000063">
    <property type="protein sequence ID" value="KAF7507816.1"/>
    <property type="molecule type" value="Genomic_DNA"/>
</dbReference>
<protein>
    <submittedName>
        <fullName evidence="1">Uncharacterized protein</fullName>
    </submittedName>
</protein>